<proteinExistence type="predicted"/>
<dbReference type="Gene3D" id="3.30.565.10">
    <property type="entry name" value="Histidine kinase-like ATPase, C-terminal domain"/>
    <property type="match status" value="1"/>
</dbReference>
<feature type="domain" description="Protein NO VEIN C-terminal" evidence="2">
    <location>
        <begin position="1403"/>
        <end position="1476"/>
    </location>
</feature>
<dbReference type="NCBIfam" id="NF047352">
    <property type="entry name" value="P_loop_sacsin"/>
    <property type="match status" value="1"/>
</dbReference>
<dbReference type="Proteomes" id="UP001208114">
    <property type="component" value="Unassembled WGS sequence"/>
</dbReference>
<dbReference type="Pfam" id="PF13020">
    <property type="entry name" value="NOV_C"/>
    <property type="match status" value="1"/>
</dbReference>
<feature type="region of interest" description="Disordered" evidence="1">
    <location>
        <begin position="1371"/>
        <end position="1403"/>
    </location>
</feature>
<dbReference type="SUPFAM" id="SSF55874">
    <property type="entry name" value="ATPase domain of HSP90 chaperone/DNA topoisomerase II/histidine kinase"/>
    <property type="match status" value="1"/>
</dbReference>
<sequence>MNTLNKQGIEEEIKTRTETYRNDPPILLSGYNQEKQTVQDYEGRQLLELMQNADDAKSDILRIELDTANCVLSIKNNGDAFSLEGVKSLMFTGNSTKNKEEYIGNKGLGFRSILSWVNTVSIHTQTVSFRFSESYSQTYFKQHIADSEKVILTINAEVKAKKLRPDEIPIAALAFPEMIDNDSNQDVVTNIVLNVKKEEIGAIEKQIAEITEEILLFLPNIKQLIVLIDGVVQIDLQKRKDEENQIIINNSHWNIYRSGSRTFDDNAKTSKFKYAIAWKDDMSVEGKFYNYFPTDIYTQLPCIIHATFDLNSSRKEINETNANKYILHEIVTSLGDIADKRLKKKTADWQAYQFLTAANNTKRKVLELFYAELIKNRETISVYPTVNQEYLKKEEVIYHGEQFSQWVIDNGYGDAFRKLGLPIEEKKIHLNKRFTPHAFYHAVSEIKEILTLNQRVALIGILAIREQYHFKELHDSNMLLPLLTNKEELVVSEKIKVFTKNTEGTEFIFPDYINDVEFISVELFDSIRKEFKDEITQEQRENESGDARAIKRLLDPVVNIGLDDITGVIQHIISETKKIIAVDEDSEIVRLMVMSLFSIYKTNEDRKGNLSTIEKIPLLARDGSIVHSEDLYFGKEFPCGTDTEFIFESVFGNNQYLASAEAYGLDNNGETISNFFTWLNVNRMTKYQTISKSLGRWEADDYSNFILSLQKGQRDDVYKTYQVTDITKLFDILQNNYFSIEKLIVWIAKDDFFLEQLRWINKDEISFEFGRDKKYIEQKPSYILHTILKSGITKNIFGSNSIDGISSFKSINVDDDFFKLLTIPDYKVREILDLLYIKSSFNNLKPNQVYSILKNQQNDISQNSQSFYKLLHEYFKENEETQLKDYEINFDGINYISRKGGLGKDYETRPVEEVYYSDNKMLPQQLLNQYWFINLPKRTGENRVAKFFGVKLIKDIVNNIQFDIEQEHPFNKELSSYLTKLKPYLLCYRLDMLTKDSDKKDAAKNLKKLQIHLVKKANYSVNDEIFPFKDFDFIPKDNEVILRYSTDVQLENLQRDPLFCDVIAEIICVTFKIADQNKTFRRIFKDGIQETLHILKSDEKDDLIISAQQLLGISQQETDFWKKVFPNEFFDYDTDSEMQIAIEQLAKNTLPEGYHKLDFENWSHSIAIDFLKWVQDYCNVNINELIHPKAIESWHLNNIDNLIKDHLSHIEQLLWKQANDSSGDELKKTFYEKARQFEDSKHEIYSSLQLHEQVCLNSNYLAAIKQLSLEKFIVNLDDVMTNKMHISAKYDSLISKYSFGDSLEDMIKLIKNQDRYLFSLMHFEGFEEQVESVCDTFQEENSESLSNELEDDEEDILAIFEGTTGASGITFSATNSGSSGGGSHTSKVNRQNASSGKKQENRVKKSLEKNGYVVNHVSKKTDGKHYDFEYKKDDDVQWRLLEVKKDSGGYFFLSKDEKNTALCTENADKYDVAIVNENGIYIIKSLFNLGDERFESNDKFTVETTEYKIHYKLNDNENKD</sequence>
<dbReference type="PANTHER" id="PTHR32387:SF0">
    <property type="entry name" value="PROTEIN NO VEIN"/>
    <property type="match status" value="1"/>
</dbReference>
<dbReference type="InterPro" id="IPR036890">
    <property type="entry name" value="HATPase_C_sf"/>
</dbReference>
<protein>
    <submittedName>
        <fullName evidence="3">DUF3883 domain-containing protein</fullName>
    </submittedName>
</protein>
<dbReference type="RefSeq" id="WP_262990819.1">
    <property type="nucleotide sequence ID" value="NZ_JAOTEN010000003.1"/>
</dbReference>
<evidence type="ECO:0000256" key="1">
    <source>
        <dbReference type="SAM" id="MobiDB-lite"/>
    </source>
</evidence>
<dbReference type="PANTHER" id="PTHR32387">
    <property type="entry name" value="WU:FJ29H11"/>
    <property type="match status" value="1"/>
</dbReference>
<evidence type="ECO:0000313" key="4">
    <source>
        <dbReference type="Proteomes" id="UP001208114"/>
    </source>
</evidence>
<comment type="caution">
    <text evidence="3">The sequence shown here is derived from an EMBL/GenBank/DDBJ whole genome shotgun (WGS) entry which is preliminary data.</text>
</comment>
<name>A0ABT2VXV2_9FLAO</name>
<evidence type="ECO:0000259" key="2">
    <source>
        <dbReference type="Pfam" id="PF13020"/>
    </source>
</evidence>
<gene>
    <name evidence="3" type="ORF">N0B16_10330</name>
</gene>
<dbReference type="EMBL" id="JAOTEN010000003">
    <property type="protein sequence ID" value="MCU7614833.1"/>
    <property type="molecule type" value="Genomic_DNA"/>
</dbReference>
<dbReference type="InterPro" id="IPR052957">
    <property type="entry name" value="Auxin_embryo_med"/>
</dbReference>
<accession>A0ABT2VXV2</accession>
<evidence type="ECO:0000313" key="3">
    <source>
        <dbReference type="EMBL" id="MCU7614833.1"/>
    </source>
</evidence>
<reference evidence="4" key="1">
    <citation type="submission" date="2023-07" db="EMBL/GenBank/DDBJ databases">
        <title>Chryseobacterium sp. GMJ5 Genome sequencing and assembly.</title>
        <authorList>
            <person name="Jung Y."/>
        </authorList>
    </citation>
    <scope>NUCLEOTIDE SEQUENCE [LARGE SCALE GENOMIC DNA]</scope>
    <source>
        <strain evidence="4">GMJ5</strain>
    </source>
</reference>
<keyword evidence="4" id="KW-1185">Reference proteome</keyword>
<dbReference type="InterPro" id="IPR024975">
    <property type="entry name" value="NOV_C"/>
</dbReference>
<organism evidence="3 4">
    <name type="scientific">Chryseobacterium gilvum</name>
    <dbReference type="NCBI Taxonomy" id="2976534"/>
    <lineage>
        <taxon>Bacteria</taxon>
        <taxon>Pseudomonadati</taxon>
        <taxon>Bacteroidota</taxon>
        <taxon>Flavobacteriia</taxon>
        <taxon>Flavobacteriales</taxon>
        <taxon>Weeksellaceae</taxon>
        <taxon>Chryseobacterium group</taxon>
        <taxon>Chryseobacterium</taxon>
    </lineage>
</organism>
<feature type="compositionally biased region" description="Polar residues" evidence="1">
    <location>
        <begin position="1384"/>
        <end position="1396"/>
    </location>
</feature>